<name>A0ABS2U9C1_9LEPT</name>
<gene>
    <name evidence="1" type="ORF">JWG45_07310</name>
</gene>
<organism evidence="1 2">
    <name type="scientific">Leptospira ainlahdjerensis</name>
    <dbReference type="NCBI Taxonomy" id="2810033"/>
    <lineage>
        <taxon>Bacteria</taxon>
        <taxon>Pseudomonadati</taxon>
        <taxon>Spirochaetota</taxon>
        <taxon>Spirochaetia</taxon>
        <taxon>Leptospirales</taxon>
        <taxon>Leptospiraceae</taxon>
        <taxon>Leptospira</taxon>
    </lineage>
</organism>
<protein>
    <submittedName>
        <fullName evidence="1">Uncharacterized protein</fullName>
    </submittedName>
</protein>
<dbReference type="NCBIfam" id="NF047561">
    <property type="entry name" value="orf58_phage_fam"/>
    <property type="match status" value="1"/>
</dbReference>
<reference evidence="1 2" key="1">
    <citation type="submission" date="2021-02" db="EMBL/GenBank/DDBJ databases">
        <title>Leptospira ainlahdjerensis sp. nov., Leptospira ainazelensis sp. nov., Leptospira abararensis sp. nov. and Leptospira chreensis sp. nov., four new species isolated from water sources in Algeria.</title>
        <authorList>
            <person name="Amara Korba A."/>
            <person name="Kainiu M."/>
            <person name="Vincent A.T."/>
            <person name="Mariet J.-F."/>
            <person name="Veyrier F.J."/>
            <person name="Goarant C."/>
            <person name="Picardeau M."/>
        </authorList>
    </citation>
    <scope>NUCLEOTIDE SEQUENCE [LARGE SCALE GENOMIC DNA]</scope>
    <source>
        <strain evidence="1 2">201903070</strain>
    </source>
</reference>
<accession>A0ABS2U9C1</accession>
<comment type="caution">
    <text evidence="1">The sequence shown here is derived from an EMBL/GenBank/DDBJ whole genome shotgun (WGS) entry which is preliminary data.</text>
</comment>
<keyword evidence="2" id="KW-1185">Reference proteome</keyword>
<dbReference type="Proteomes" id="UP000724686">
    <property type="component" value="Unassembled WGS sequence"/>
</dbReference>
<evidence type="ECO:0000313" key="1">
    <source>
        <dbReference type="EMBL" id="MBM9576959.1"/>
    </source>
</evidence>
<dbReference type="RefSeq" id="WP_205279107.1">
    <property type="nucleotide sequence ID" value="NZ_JAFFPU010000029.1"/>
</dbReference>
<sequence length="272" mass="30248">MIGNSKLFGRVASLEILPKSGLSKEFKYPPFHIEFETELDKLNLTQVTLYNVNDDSMQLIGAKSKGKGFQYPTAFLSAGYKDENGLVVSGEVIDPKFKQDGTNKKLEFKISGNVGSWSGFYIMKTYSNLPAQTVILDILKQGNIKAGKITLGENKTISFSANTSLGDCISRFCNLTKSQFWFQDGFFHLDKRDPAKKNSVIFLDYSSGLIGVPEKGQNTWKVTSLFRHKFKKNLVVTVKGGGLDSDCRIVAGKHKFSTFDSSCYSELEVLPI</sequence>
<evidence type="ECO:0000313" key="2">
    <source>
        <dbReference type="Proteomes" id="UP000724686"/>
    </source>
</evidence>
<proteinExistence type="predicted"/>
<dbReference type="EMBL" id="JAFFPU010000029">
    <property type="protein sequence ID" value="MBM9576959.1"/>
    <property type="molecule type" value="Genomic_DNA"/>
</dbReference>